<gene>
    <name evidence="1" type="ORF">DYY88_15490</name>
</gene>
<sequence>MLAWVGRQNVGSRKQWNRVVKRYHSKLNFVELGKRDAEFVSQFLQACDWGLSTTQFEFLGKSSSISAMLCHGLTILFNEKNPDFNVESQLSPFYSREQISFGLPDSLVPIKHPCLSKNARIAQKFSEVLACEL</sequence>
<proteinExistence type="predicted"/>
<dbReference type="AlphaFoldDB" id="A0A4Q7E791"/>
<dbReference type="EMBL" id="QVFV01000003">
    <property type="protein sequence ID" value="RZM77949.1"/>
    <property type="molecule type" value="Genomic_DNA"/>
</dbReference>
<protein>
    <submittedName>
        <fullName evidence="1">Uncharacterized protein</fullName>
    </submittedName>
</protein>
<dbReference type="Proteomes" id="UP000292459">
    <property type="component" value="Unassembled WGS sequence"/>
</dbReference>
<evidence type="ECO:0000313" key="1">
    <source>
        <dbReference type="EMBL" id="RZM77949.1"/>
    </source>
</evidence>
<accession>A0A4Q7E791</accession>
<keyword evidence="2" id="KW-1185">Reference proteome</keyword>
<reference evidence="1 2" key="1">
    <citation type="submission" date="2018-11" db="EMBL/GenBank/DDBJ databases">
        <title>Whole genome sequencing of an environmental sample.</title>
        <authorList>
            <person name="Sarangi A.N."/>
            <person name="Singh D."/>
            <person name="Tripathy S."/>
        </authorList>
    </citation>
    <scope>NUCLEOTIDE SEQUENCE [LARGE SCALE GENOMIC DNA]</scope>
    <source>
        <strain evidence="1 2">Lakshadweep</strain>
    </source>
</reference>
<name>A0A4Q7E791_9CYAN</name>
<dbReference type="RefSeq" id="WP_130199469.1">
    <property type="nucleotide sequence ID" value="NZ_QVFV01000003.1"/>
</dbReference>
<evidence type="ECO:0000313" key="2">
    <source>
        <dbReference type="Proteomes" id="UP000292459"/>
    </source>
</evidence>
<organism evidence="1 2">
    <name type="scientific">Leptolyngbya iicbica LK</name>
    <dbReference type="NCBI Taxonomy" id="2294035"/>
    <lineage>
        <taxon>Bacteria</taxon>
        <taxon>Bacillati</taxon>
        <taxon>Cyanobacteriota</taxon>
        <taxon>Cyanophyceae</taxon>
        <taxon>Leptolyngbyales</taxon>
        <taxon>Leptolyngbyaceae</taxon>
        <taxon>Leptolyngbya group</taxon>
        <taxon>Leptolyngbya</taxon>
        <taxon>Leptolyngbya iicbica</taxon>
    </lineage>
</organism>
<comment type="caution">
    <text evidence="1">The sequence shown here is derived from an EMBL/GenBank/DDBJ whole genome shotgun (WGS) entry which is preliminary data.</text>
</comment>